<evidence type="ECO:0000256" key="5">
    <source>
        <dbReference type="ARBA" id="ARBA00022618"/>
    </source>
</evidence>
<dbReference type="PANTHER" id="PTHR44414">
    <property type="entry name" value="PROTEIN NEDD1"/>
    <property type="match status" value="1"/>
</dbReference>
<dbReference type="SMART" id="SM00320">
    <property type="entry name" value="WD40"/>
    <property type="match status" value="6"/>
</dbReference>
<protein>
    <recommendedName>
        <fullName evidence="11">Protein NEDD1</fullName>
    </recommendedName>
    <alternativeName>
        <fullName evidence="12">Neural precursor cell expressed developmentally down-regulated protein 1</fullName>
    </alternativeName>
</protein>
<name>A0A384BTP1_URSMA</name>
<dbReference type="Proteomes" id="UP000261680">
    <property type="component" value="Unplaced"/>
</dbReference>
<gene>
    <name evidence="16" type="primary">NEDD1</name>
</gene>
<dbReference type="GO" id="GO:0000278">
    <property type="term" value="P:mitotic cell cycle"/>
    <property type="evidence" value="ECO:0007669"/>
    <property type="project" value="TreeGrafter"/>
</dbReference>
<dbReference type="InterPro" id="IPR019775">
    <property type="entry name" value="WD40_repeat_CS"/>
</dbReference>
<dbReference type="PROSITE" id="PS00678">
    <property type="entry name" value="WD_REPEATS_1"/>
    <property type="match status" value="1"/>
</dbReference>
<evidence type="ECO:0000256" key="3">
    <source>
        <dbReference type="ARBA" id="ARBA00022553"/>
    </source>
</evidence>
<keyword evidence="3" id="KW-0597">Phosphoprotein</keyword>
<dbReference type="GO" id="GO:0051301">
    <property type="term" value="P:cell division"/>
    <property type="evidence" value="ECO:0007669"/>
    <property type="project" value="UniProtKB-KW"/>
</dbReference>
<dbReference type="FunFam" id="2.130.10.10:FF:000302">
    <property type="entry name" value="protein NEDD1 isoform X2"/>
    <property type="match status" value="1"/>
</dbReference>
<evidence type="ECO:0000313" key="15">
    <source>
        <dbReference type="Proteomes" id="UP000261680"/>
    </source>
</evidence>
<evidence type="ECO:0000256" key="11">
    <source>
        <dbReference type="ARBA" id="ARBA00068033"/>
    </source>
</evidence>
<keyword evidence="9" id="KW-0131">Cell cycle</keyword>
<keyword evidence="5" id="KW-0132">Cell division</keyword>
<keyword evidence="8" id="KW-0206">Cytoskeleton</keyword>
<dbReference type="PROSITE" id="PS50082">
    <property type="entry name" value="WD_REPEATS_2"/>
    <property type="match status" value="1"/>
</dbReference>
<evidence type="ECO:0000256" key="9">
    <source>
        <dbReference type="ARBA" id="ARBA00023306"/>
    </source>
</evidence>
<comment type="subcellular location">
    <subcellularLocation>
        <location evidence="1">Cytoplasm</location>
        <location evidence="1">Cytoskeleton</location>
        <location evidence="1">Microtubule organizing center</location>
        <location evidence="1">Centrosome</location>
    </subcellularLocation>
</comment>
<keyword evidence="7" id="KW-0498">Mitosis</keyword>
<dbReference type="InterPro" id="IPR052818">
    <property type="entry name" value="NEDD1_Spindle_Assembly"/>
</dbReference>
<dbReference type="SUPFAM" id="SSF50978">
    <property type="entry name" value="WD40 repeat-like"/>
    <property type="match status" value="1"/>
</dbReference>
<dbReference type="GO" id="GO:0043015">
    <property type="term" value="F:gamma-tubulin binding"/>
    <property type="evidence" value="ECO:0007669"/>
    <property type="project" value="TreeGrafter"/>
</dbReference>
<evidence type="ECO:0000256" key="13">
    <source>
        <dbReference type="PROSITE-ProRule" id="PRU00221"/>
    </source>
</evidence>
<dbReference type="GO" id="GO:0005814">
    <property type="term" value="C:centriole"/>
    <property type="evidence" value="ECO:0007669"/>
    <property type="project" value="TreeGrafter"/>
</dbReference>
<dbReference type="GeneID" id="103660130"/>
<evidence type="ECO:0000256" key="1">
    <source>
        <dbReference type="ARBA" id="ARBA00004300"/>
    </source>
</evidence>
<dbReference type="InterPro" id="IPR015943">
    <property type="entry name" value="WD40/YVTN_repeat-like_dom_sf"/>
</dbReference>
<comment type="subunit">
    <text evidence="10">Interacts with FAM29A. Interacts with HSPA1A and HSPA1B. Interacts with gamma-tubulin in a HSPA1A/B-dependent manner.</text>
</comment>
<dbReference type="GO" id="GO:0036064">
    <property type="term" value="C:ciliary basal body"/>
    <property type="evidence" value="ECO:0007669"/>
    <property type="project" value="TreeGrafter"/>
</dbReference>
<keyword evidence="4 13" id="KW-0853">WD repeat</keyword>
<dbReference type="RefSeq" id="XP_008685951.1">
    <property type="nucleotide sequence ID" value="XM_008687729.2"/>
</dbReference>
<dbReference type="GO" id="GO:0005737">
    <property type="term" value="C:cytoplasm"/>
    <property type="evidence" value="ECO:0007669"/>
    <property type="project" value="TreeGrafter"/>
</dbReference>
<dbReference type="OrthoDB" id="1602884at2759"/>
<evidence type="ECO:0000256" key="2">
    <source>
        <dbReference type="ARBA" id="ARBA00022490"/>
    </source>
</evidence>
<dbReference type="CDD" id="cd00200">
    <property type="entry name" value="WD40"/>
    <property type="match status" value="1"/>
</dbReference>
<dbReference type="GO" id="GO:0005813">
    <property type="term" value="C:centrosome"/>
    <property type="evidence" value="ECO:0007669"/>
    <property type="project" value="UniProtKB-SubCell"/>
</dbReference>
<evidence type="ECO:0000256" key="10">
    <source>
        <dbReference type="ARBA" id="ARBA00062972"/>
    </source>
</evidence>
<dbReference type="Gene3D" id="2.130.10.10">
    <property type="entry name" value="YVTN repeat-like/Quinoprotein amine dehydrogenase"/>
    <property type="match status" value="2"/>
</dbReference>
<proteinExistence type="predicted"/>
<sequence>MQENLRFASSGDDIKIWDASSMTLVDKFSPHTSPHGISSMCWSSNNNFLVTASSSGDKIVVSHYKNKPFLLFELGEGQKQTCVSLNSTSMYLVSGGLNHTVNIWDLKSKRVHRSLKDHKDEVTSVTYNWNDCYIASGSLSGEIILHSVTTNLSSTPFGHGSNQSVRHLKYSVFKKSLLGSVSDNGIVTLWDVNSQSPYHNFDSTHKAPASGICFSPVNELLFVTIGLDKRIILYDTSSKKLVKTLVADTPLTAVDFMPDGATLAIGSSRGKIYQYDLRMLKSPVKTISAHKTSVRCIAFQYSTALSKSSLNKGCSNKPTAVNKRAINVSATSGGLQNSGLVREAATTSVGTALPQPMTTAGGKGAVAVQDKADAVVNKGGDESVGKDGLDFLPQLNSVLPPRKNPVASSTSVLHSSPLNVFMGSPGKEENENHDLTAESKKIYLGKQEPKDSLKQFAKLISGAETGNLNTSPSSNQTRSPEKFEKPEKEIEAQFIYEPPLIGSSTPNPKIASSVTAGVASSLSEKIADTIGNNRPNAPLTSVQIRFIQNMIQETLDDFREACHRDIVNLQVEMIKQFHMQLNEMHSLLERYSVNEGLVAEIERLREENKRLRAHF</sequence>
<evidence type="ECO:0000256" key="4">
    <source>
        <dbReference type="ARBA" id="ARBA00022574"/>
    </source>
</evidence>
<dbReference type="FunFam" id="2.130.10.10:FF:000284">
    <property type="entry name" value="protein NEDD1 isoform X1"/>
    <property type="match status" value="1"/>
</dbReference>
<reference evidence="16" key="1">
    <citation type="submission" date="2025-08" db="UniProtKB">
        <authorList>
            <consortium name="RefSeq"/>
        </authorList>
    </citation>
    <scope>IDENTIFICATION</scope>
    <source>
        <tissue evidence="16">Whole blood</tissue>
    </source>
</reference>
<dbReference type="InterPro" id="IPR036322">
    <property type="entry name" value="WD40_repeat_dom_sf"/>
</dbReference>
<keyword evidence="2" id="KW-0963">Cytoplasm</keyword>
<dbReference type="Pfam" id="PF00400">
    <property type="entry name" value="WD40"/>
    <property type="match status" value="4"/>
</dbReference>
<evidence type="ECO:0000256" key="6">
    <source>
        <dbReference type="ARBA" id="ARBA00022737"/>
    </source>
</evidence>
<evidence type="ECO:0000313" key="16">
    <source>
        <dbReference type="RefSeq" id="XP_008685951.1"/>
    </source>
</evidence>
<dbReference type="AlphaFoldDB" id="A0A384BTP1"/>
<evidence type="ECO:0000256" key="7">
    <source>
        <dbReference type="ARBA" id="ARBA00022776"/>
    </source>
</evidence>
<feature type="repeat" description="WD" evidence="13">
    <location>
        <begin position="81"/>
        <end position="114"/>
    </location>
</feature>
<dbReference type="InterPro" id="IPR001680">
    <property type="entry name" value="WD40_rpt"/>
</dbReference>
<dbReference type="GO" id="GO:0000922">
    <property type="term" value="C:spindle pole"/>
    <property type="evidence" value="ECO:0007669"/>
    <property type="project" value="TreeGrafter"/>
</dbReference>
<keyword evidence="6" id="KW-0677">Repeat</keyword>
<keyword evidence="15" id="KW-1185">Reference proteome</keyword>
<feature type="region of interest" description="Disordered" evidence="14">
    <location>
        <begin position="464"/>
        <end position="487"/>
    </location>
</feature>
<evidence type="ECO:0000256" key="8">
    <source>
        <dbReference type="ARBA" id="ARBA00023212"/>
    </source>
</evidence>
<organism evidence="15 16">
    <name type="scientific">Ursus maritimus</name>
    <name type="common">Polar bear</name>
    <name type="synonym">Thalarctos maritimus</name>
    <dbReference type="NCBI Taxonomy" id="29073"/>
    <lineage>
        <taxon>Eukaryota</taxon>
        <taxon>Metazoa</taxon>
        <taxon>Chordata</taxon>
        <taxon>Craniata</taxon>
        <taxon>Vertebrata</taxon>
        <taxon>Euteleostomi</taxon>
        <taxon>Mammalia</taxon>
        <taxon>Eutheria</taxon>
        <taxon>Laurasiatheria</taxon>
        <taxon>Carnivora</taxon>
        <taxon>Caniformia</taxon>
        <taxon>Ursidae</taxon>
        <taxon>Ursus</taxon>
    </lineage>
</organism>
<accession>A0A384BTP1</accession>
<dbReference type="CTD" id="121441"/>
<feature type="compositionally biased region" description="Polar residues" evidence="14">
    <location>
        <begin position="464"/>
        <end position="478"/>
    </location>
</feature>
<evidence type="ECO:0000256" key="14">
    <source>
        <dbReference type="SAM" id="MobiDB-lite"/>
    </source>
</evidence>
<dbReference type="PANTHER" id="PTHR44414:SF1">
    <property type="entry name" value="PROTEIN NEDD1"/>
    <property type="match status" value="1"/>
</dbReference>
<dbReference type="GO" id="GO:0007020">
    <property type="term" value="P:microtubule nucleation"/>
    <property type="evidence" value="ECO:0007669"/>
    <property type="project" value="TreeGrafter"/>
</dbReference>
<evidence type="ECO:0000256" key="12">
    <source>
        <dbReference type="ARBA" id="ARBA00076994"/>
    </source>
</evidence>